<dbReference type="InterPro" id="IPR011989">
    <property type="entry name" value="ARM-like"/>
</dbReference>
<comment type="caution">
    <text evidence="3">The sequence shown here is derived from an EMBL/GenBank/DDBJ whole genome shotgun (WGS) entry which is preliminary data.</text>
</comment>
<dbReference type="RefSeq" id="WP_052358590.1">
    <property type="nucleotide sequence ID" value="NZ_BMNZ01000005.1"/>
</dbReference>
<feature type="region of interest" description="Disordered" evidence="2">
    <location>
        <begin position="227"/>
        <end position="248"/>
    </location>
</feature>
<proteinExistence type="predicted"/>
<reference evidence="4" key="1">
    <citation type="journal article" date="2019" name="Int. J. Syst. Evol. Microbiol.">
        <title>The Global Catalogue of Microorganisms (GCM) 10K type strain sequencing project: providing services to taxonomists for standard genome sequencing and annotation.</title>
        <authorList>
            <consortium name="The Broad Institute Genomics Platform"/>
            <consortium name="The Broad Institute Genome Sequencing Center for Infectious Disease"/>
            <person name="Wu L."/>
            <person name="Ma J."/>
        </authorList>
    </citation>
    <scope>NUCLEOTIDE SEQUENCE [LARGE SCALE GENOMIC DNA]</scope>
    <source>
        <strain evidence="4">JCM 1365</strain>
    </source>
</reference>
<dbReference type="CDD" id="cd03801">
    <property type="entry name" value="GT4_PimA-like"/>
    <property type="match status" value="1"/>
</dbReference>
<dbReference type="SUPFAM" id="SSF48371">
    <property type="entry name" value="ARM repeat"/>
    <property type="match status" value="1"/>
</dbReference>
<dbReference type="PANTHER" id="PTHR45947">
    <property type="entry name" value="SULFOQUINOVOSYL TRANSFERASE SQD2"/>
    <property type="match status" value="1"/>
</dbReference>
<evidence type="ECO:0000256" key="1">
    <source>
        <dbReference type="ARBA" id="ARBA00021292"/>
    </source>
</evidence>
<dbReference type="SUPFAM" id="SSF53756">
    <property type="entry name" value="UDP-Glycosyltransferase/glycogen phosphorylase"/>
    <property type="match status" value="1"/>
</dbReference>
<dbReference type="Pfam" id="PF13692">
    <property type="entry name" value="Glyco_trans_1_4"/>
    <property type="match status" value="1"/>
</dbReference>
<sequence>MDVGPALATVSTVPTILEGLRAGRLLSDAAAADSDETTAALLAREARTGDPVTAIAAVQALGATGAWSAARALTDLLTDERRFVAEHAIDALRHVPLDEAALPALVGACHDGGFTGMLAQRTLERWATAAPDQVRAALIGALPGAVDATARARLVETLGLVPGAASTQVLLDLAGNDAEPLAVRTTALAALGDGPAADRSAEQLLIALTRTVGPLARTARLALHDLSVAPRGPSPTASRPAAAPPAAPGRAGLTIAQLFLHSDIDGQLNHAGQGDTGGIATLLVHLGDALLRQPGVGRVITISSGTPDPAHFPVGRGAAPLAGQTPPSGLLTPGHHYAHVPRSGAPLGVAQAWPTRVTTRRGIRRILRAAGHVDAIHLRMADVGSMAAAEAAAELGIPVVLTLAPDPHALIEARDTAGTLTRATFGEADLVEHLWFRDRLLLDLADRADHLVLFPRPNVERDLHRFLGLDLTTQQATVVGEGIDVSALDRVVREVRDETVRGPAVSAAVGELRRLLATLPAERRDLPVVVTVGRLNAVKGMATLVRAWREDPDLAAHCNVLVVGGDLDQPNDDEAAELARIHAVVPADDATSQGLLLAGHRPNATATAWLAALGSAATAGTPRGVYVSASLKEEFGIAILEAMAAGLVVVAPAGGGPATYVAHGETGILTDTSSAQSVAAATRAALGLATSPDAPARVRQAQDMIHARFGIDTMAAELTAVYARRGSRAAPGDLSSPVAEEGAS</sequence>
<evidence type="ECO:0000313" key="4">
    <source>
        <dbReference type="Proteomes" id="UP000623461"/>
    </source>
</evidence>
<keyword evidence="4" id="KW-1185">Reference proteome</keyword>
<organism evidence="3 4">
    <name type="scientific">Terrabacter tumescens</name>
    <dbReference type="NCBI Taxonomy" id="60443"/>
    <lineage>
        <taxon>Bacteria</taxon>
        <taxon>Bacillati</taxon>
        <taxon>Actinomycetota</taxon>
        <taxon>Actinomycetes</taxon>
        <taxon>Micrococcales</taxon>
        <taxon>Intrasporangiaceae</taxon>
        <taxon>Terrabacter</taxon>
    </lineage>
</organism>
<dbReference type="Pfam" id="PF13646">
    <property type="entry name" value="HEAT_2"/>
    <property type="match status" value="1"/>
</dbReference>
<name>A0ABQ2I6Q6_9MICO</name>
<dbReference type="InterPro" id="IPR050194">
    <property type="entry name" value="Glycosyltransferase_grp1"/>
</dbReference>
<dbReference type="Proteomes" id="UP000623461">
    <property type="component" value="Unassembled WGS sequence"/>
</dbReference>
<gene>
    <name evidence="3" type="ORF">GCM10009721_28380</name>
</gene>
<dbReference type="InterPro" id="IPR016024">
    <property type="entry name" value="ARM-type_fold"/>
</dbReference>
<dbReference type="Gene3D" id="1.25.10.10">
    <property type="entry name" value="Leucine-rich Repeat Variant"/>
    <property type="match status" value="1"/>
</dbReference>
<protein>
    <recommendedName>
        <fullName evidence="1">D-inositol 3-phosphate glycosyltransferase</fullName>
    </recommendedName>
</protein>
<feature type="compositionally biased region" description="Low complexity" evidence="2">
    <location>
        <begin position="229"/>
        <end position="241"/>
    </location>
</feature>
<evidence type="ECO:0000313" key="3">
    <source>
        <dbReference type="EMBL" id="GGM99671.1"/>
    </source>
</evidence>
<dbReference type="Gene3D" id="3.40.50.2000">
    <property type="entry name" value="Glycogen Phosphorylase B"/>
    <property type="match status" value="2"/>
</dbReference>
<dbReference type="EMBL" id="BMNZ01000005">
    <property type="protein sequence ID" value="GGM99671.1"/>
    <property type="molecule type" value="Genomic_DNA"/>
</dbReference>
<evidence type="ECO:0000256" key="2">
    <source>
        <dbReference type="SAM" id="MobiDB-lite"/>
    </source>
</evidence>
<dbReference type="PANTHER" id="PTHR45947:SF3">
    <property type="entry name" value="SULFOQUINOVOSYL TRANSFERASE SQD2"/>
    <property type="match status" value="1"/>
</dbReference>
<accession>A0ABQ2I6Q6</accession>